<keyword evidence="2" id="KW-1185">Reference proteome</keyword>
<name>A0A9Q1GKV5_9CARY</name>
<protein>
    <recommendedName>
        <fullName evidence="3">Endonuclease/exonuclease/phosphatase</fullName>
    </recommendedName>
</protein>
<evidence type="ECO:0008006" key="3">
    <source>
        <dbReference type="Google" id="ProtNLM"/>
    </source>
</evidence>
<reference evidence="1" key="1">
    <citation type="submission" date="2022-04" db="EMBL/GenBank/DDBJ databases">
        <title>Carnegiea gigantea Genome sequencing and assembly v2.</title>
        <authorList>
            <person name="Copetti D."/>
            <person name="Sanderson M.J."/>
            <person name="Burquez A."/>
            <person name="Wojciechowski M.F."/>
        </authorList>
    </citation>
    <scope>NUCLEOTIDE SEQUENCE</scope>
    <source>
        <strain evidence="1">SGP5-SGP5p</strain>
        <tissue evidence="1">Aerial part</tissue>
    </source>
</reference>
<proteinExistence type="predicted"/>
<sequence length="209" mass="22869">MARTQSLSPQVIMLSQHHCTSAHYRPSSAHGLTLIASPLHSSDPSTNTQLAPHNFATGNSFHANGHTMPVQHELPNTSVLDTHGSDVPISIMVWNCQGAASRLFLNTLAELLRRYASAILALVEIKVSGSSAESVCRKLNFNGLYKVDAHGFQGGIWVLWKTRIVDLQLVKSDNQVPCFDAYGSLPLMELDSTPFMVMRVGLISLHQLL</sequence>
<accession>A0A9Q1GKV5</accession>
<dbReference type="AlphaFoldDB" id="A0A9Q1GKV5"/>
<dbReference type="EMBL" id="JAKOGI010003018">
    <property type="protein sequence ID" value="KAJ8420945.1"/>
    <property type="molecule type" value="Genomic_DNA"/>
</dbReference>
<evidence type="ECO:0000313" key="2">
    <source>
        <dbReference type="Proteomes" id="UP001153076"/>
    </source>
</evidence>
<dbReference type="InterPro" id="IPR036691">
    <property type="entry name" value="Endo/exonu/phosph_ase_sf"/>
</dbReference>
<comment type="caution">
    <text evidence="1">The sequence shown here is derived from an EMBL/GenBank/DDBJ whole genome shotgun (WGS) entry which is preliminary data.</text>
</comment>
<dbReference type="OrthoDB" id="1304906at2759"/>
<gene>
    <name evidence="1" type="ORF">Cgig2_023221</name>
</gene>
<dbReference type="Proteomes" id="UP001153076">
    <property type="component" value="Unassembled WGS sequence"/>
</dbReference>
<dbReference type="SUPFAM" id="SSF56219">
    <property type="entry name" value="DNase I-like"/>
    <property type="match status" value="1"/>
</dbReference>
<evidence type="ECO:0000313" key="1">
    <source>
        <dbReference type="EMBL" id="KAJ8420945.1"/>
    </source>
</evidence>
<dbReference type="PANTHER" id="PTHR35218">
    <property type="entry name" value="RNASE H DOMAIN-CONTAINING PROTEIN"/>
    <property type="match status" value="1"/>
</dbReference>
<organism evidence="1 2">
    <name type="scientific">Carnegiea gigantea</name>
    <dbReference type="NCBI Taxonomy" id="171969"/>
    <lineage>
        <taxon>Eukaryota</taxon>
        <taxon>Viridiplantae</taxon>
        <taxon>Streptophyta</taxon>
        <taxon>Embryophyta</taxon>
        <taxon>Tracheophyta</taxon>
        <taxon>Spermatophyta</taxon>
        <taxon>Magnoliopsida</taxon>
        <taxon>eudicotyledons</taxon>
        <taxon>Gunneridae</taxon>
        <taxon>Pentapetalae</taxon>
        <taxon>Caryophyllales</taxon>
        <taxon>Cactineae</taxon>
        <taxon>Cactaceae</taxon>
        <taxon>Cactoideae</taxon>
        <taxon>Echinocereeae</taxon>
        <taxon>Carnegiea</taxon>
    </lineage>
</organism>
<dbReference type="PANTHER" id="PTHR35218:SF9">
    <property type="entry name" value="ENDONUCLEASE_EXONUCLEASE_PHOSPHATASE DOMAIN-CONTAINING PROTEIN"/>
    <property type="match status" value="1"/>
</dbReference>
<dbReference type="Gene3D" id="3.60.10.10">
    <property type="entry name" value="Endonuclease/exonuclease/phosphatase"/>
    <property type="match status" value="1"/>
</dbReference>